<evidence type="ECO:0000313" key="3">
    <source>
        <dbReference type="Proteomes" id="UP000187609"/>
    </source>
</evidence>
<comment type="caution">
    <text evidence="2">The sequence shown here is derived from an EMBL/GenBank/DDBJ whole genome shotgun (WGS) entry which is preliminary data.</text>
</comment>
<reference evidence="2" key="1">
    <citation type="submission" date="2016-11" db="EMBL/GenBank/DDBJ databases">
        <title>The genome of Nicotiana attenuata.</title>
        <authorList>
            <person name="Xu S."/>
            <person name="Brockmoeller T."/>
            <person name="Gaquerel E."/>
            <person name="Navarro A."/>
            <person name="Kuhl H."/>
            <person name="Gase K."/>
            <person name="Ling Z."/>
            <person name="Zhou W."/>
            <person name="Kreitzer C."/>
            <person name="Stanke M."/>
            <person name="Tang H."/>
            <person name="Lyons E."/>
            <person name="Pandey P."/>
            <person name="Pandey S.P."/>
            <person name="Timmermann B."/>
            <person name="Baldwin I.T."/>
        </authorList>
    </citation>
    <scope>NUCLEOTIDE SEQUENCE [LARGE SCALE GENOMIC DNA]</scope>
    <source>
        <strain evidence="2">UT</strain>
    </source>
</reference>
<protein>
    <recommendedName>
        <fullName evidence="1">Retrovirus-related Pol polyprotein from transposon TNT 1-94-like beta-barrel domain-containing protein</fullName>
    </recommendedName>
</protein>
<dbReference type="Pfam" id="PF22936">
    <property type="entry name" value="Pol_BBD"/>
    <property type="match status" value="1"/>
</dbReference>
<evidence type="ECO:0000259" key="1">
    <source>
        <dbReference type="Pfam" id="PF22936"/>
    </source>
</evidence>
<gene>
    <name evidence="2" type="ORF">A4A49_61740</name>
</gene>
<feature type="domain" description="Retrovirus-related Pol polyprotein from transposon TNT 1-94-like beta-barrel" evidence="1">
    <location>
        <begin position="45"/>
        <end position="121"/>
    </location>
</feature>
<proteinExistence type="predicted"/>
<dbReference type="EMBL" id="MJEQ01000534">
    <property type="protein sequence ID" value="OIT35622.1"/>
    <property type="molecule type" value="Genomic_DNA"/>
</dbReference>
<dbReference type="AlphaFoldDB" id="A0A314L2A0"/>
<keyword evidence="3" id="KW-1185">Reference proteome</keyword>
<organism evidence="2 3">
    <name type="scientific">Nicotiana attenuata</name>
    <name type="common">Coyote tobacco</name>
    <dbReference type="NCBI Taxonomy" id="49451"/>
    <lineage>
        <taxon>Eukaryota</taxon>
        <taxon>Viridiplantae</taxon>
        <taxon>Streptophyta</taxon>
        <taxon>Embryophyta</taxon>
        <taxon>Tracheophyta</taxon>
        <taxon>Spermatophyta</taxon>
        <taxon>Magnoliopsida</taxon>
        <taxon>eudicotyledons</taxon>
        <taxon>Gunneridae</taxon>
        <taxon>Pentapetalae</taxon>
        <taxon>asterids</taxon>
        <taxon>lamiids</taxon>
        <taxon>Solanales</taxon>
        <taxon>Solanaceae</taxon>
        <taxon>Nicotianoideae</taxon>
        <taxon>Nicotianeae</taxon>
        <taxon>Nicotiana</taxon>
    </lineage>
</organism>
<name>A0A314L2A0_NICAT</name>
<feature type="non-terminal residue" evidence="2">
    <location>
        <position position="1"/>
    </location>
</feature>
<dbReference type="InterPro" id="IPR054722">
    <property type="entry name" value="PolX-like_BBD"/>
</dbReference>
<feature type="non-terminal residue" evidence="2">
    <location>
        <position position="190"/>
    </location>
</feature>
<dbReference type="Gramene" id="OIT35622">
    <property type="protein sequence ID" value="OIT35622"/>
    <property type="gene ID" value="A4A49_61740"/>
</dbReference>
<sequence>ACQICGHLGYTALQCQNRFNHAFVANDLPKSFAAMSVGETNDATWYFDTAASAHMTPSEGNFIQKNPYTGSDRVLVGNDTLLNIENIGYAQLPSTSRPLHLQSIFHVPQLRHNLISVKNLCRDNNCKVDFDDSSVCVKDKVTGQPLLQASSKGDVYPLSSSYVTSPPQAFVARRQSGDIWHRRLGHSGSR</sequence>
<accession>A0A314L2A0</accession>
<dbReference type="Proteomes" id="UP000187609">
    <property type="component" value="Unassembled WGS sequence"/>
</dbReference>
<evidence type="ECO:0000313" key="2">
    <source>
        <dbReference type="EMBL" id="OIT35622.1"/>
    </source>
</evidence>